<dbReference type="InterPro" id="IPR015157">
    <property type="entry name" value="TMA7"/>
</dbReference>
<accession>L5JPN5</accession>
<keyword evidence="4" id="KW-1185">Reference proteome</keyword>
<feature type="compositionally biased region" description="Basic and acidic residues" evidence="2">
    <location>
        <begin position="21"/>
        <end position="38"/>
    </location>
</feature>
<dbReference type="Proteomes" id="UP000010552">
    <property type="component" value="Unassembled WGS sequence"/>
</dbReference>
<protein>
    <submittedName>
        <fullName evidence="3">Coiled-coil domain-containing protein 72</fullName>
    </submittedName>
</protein>
<sequence length="64" mass="7290">MSGHKGDKEKPLKQPKKRAKKMDEEEKAFKEKQKEEQKKLEELQVKAAEKGPLATVGIKQSGKK</sequence>
<dbReference type="InParanoid" id="L5JPN5"/>
<name>L5JPN5_PTEAL</name>
<proteinExistence type="inferred from homology"/>
<dbReference type="AlphaFoldDB" id="L5JPN5"/>
<reference evidence="4" key="1">
    <citation type="journal article" date="2013" name="Science">
        <title>Comparative analysis of bat genomes provides insight into the evolution of flight and immunity.</title>
        <authorList>
            <person name="Zhang G."/>
            <person name="Cowled C."/>
            <person name="Shi Z."/>
            <person name="Huang Z."/>
            <person name="Bishop-Lilly K.A."/>
            <person name="Fang X."/>
            <person name="Wynne J.W."/>
            <person name="Xiong Z."/>
            <person name="Baker M.L."/>
            <person name="Zhao W."/>
            <person name="Tachedjian M."/>
            <person name="Zhu Y."/>
            <person name="Zhou P."/>
            <person name="Jiang X."/>
            <person name="Ng J."/>
            <person name="Yang L."/>
            <person name="Wu L."/>
            <person name="Xiao J."/>
            <person name="Feng Y."/>
            <person name="Chen Y."/>
            <person name="Sun X."/>
            <person name="Zhang Y."/>
            <person name="Marsh G.A."/>
            <person name="Crameri G."/>
            <person name="Broder C.C."/>
            <person name="Frey K.G."/>
            <person name="Wang L.F."/>
            <person name="Wang J."/>
        </authorList>
    </citation>
    <scope>NUCLEOTIDE SEQUENCE [LARGE SCALE GENOMIC DNA]</scope>
</reference>
<dbReference type="STRING" id="9402.L5JPN5"/>
<evidence type="ECO:0000313" key="4">
    <source>
        <dbReference type="Proteomes" id="UP000010552"/>
    </source>
</evidence>
<feature type="compositionally biased region" description="Basic and acidic residues" evidence="2">
    <location>
        <begin position="1"/>
        <end position="12"/>
    </location>
</feature>
<feature type="region of interest" description="Disordered" evidence="2">
    <location>
        <begin position="1"/>
        <end position="38"/>
    </location>
</feature>
<organism evidence="3 4">
    <name type="scientific">Pteropus alecto</name>
    <name type="common">Black flying fox</name>
    <dbReference type="NCBI Taxonomy" id="9402"/>
    <lineage>
        <taxon>Eukaryota</taxon>
        <taxon>Metazoa</taxon>
        <taxon>Chordata</taxon>
        <taxon>Craniata</taxon>
        <taxon>Vertebrata</taxon>
        <taxon>Euteleostomi</taxon>
        <taxon>Mammalia</taxon>
        <taxon>Eutheria</taxon>
        <taxon>Laurasiatheria</taxon>
        <taxon>Chiroptera</taxon>
        <taxon>Yinpterochiroptera</taxon>
        <taxon>Pteropodoidea</taxon>
        <taxon>Pteropodidae</taxon>
        <taxon>Pteropodinae</taxon>
        <taxon>Pteropus</taxon>
    </lineage>
</organism>
<dbReference type="PANTHER" id="PTHR28632">
    <property type="entry name" value="TRANSLATION MACHINERY-ASSOCIATED PROTEIN 7"/>
    <property type="match status" value="1"/>
</dbReference>
<dbReference type="Pfam" id="PF09072">
    <property type="entry name" value="TMA7"/>
    <property type="match status" value="1"/>
</dbReference>
<evidence type="ECO:0000256" key="1">
    <source>
        <dbReference type="ARBA" id="ARBA00006631"/>
    </source>
</evidence>
<comment type="similarity">
    <text evidence="1">Belongs to the TMA7 family.</text>
</comment>
<evidence type="ECO:0000313" key="3">
    <source>
        <dbReference type="EMBL" id="ELK01325.1"/>
    </source>
</evidence>
<dbReference type="EMBL" id="KB031152">
    <property type="protein sequence ID" value="ELK01325.1"/>
    <property type="molecule type" value="Genomic_DNA"/>
</dbReference>
<gene>
    <name evidence="3" type="ORF">PAL_GLEAN10013461</name>
</gene>
<evidence type="ECO:0000256" key="2">
    <source>
        <dbReference type="SAM" id="MobiDB-lite"/>
    </source>
</evidence>